<dbReference type="OrthoDB" id="444379at2759"/>
<reference evidence="3" key="1">
    <citation type="submission" date="2021-09" db="EMBL/GenBank/DDBJ databases">
        <authorList>
            <consortium name="Pathogen Informatics"/>
        </authorList>
    </citation>
    <scope>NUCLEOTIDE SEQUENCE</scope>
</reference>
<accession>A0A8J2MC73</accession>
<dbReference type="PANTHER" id="PTHR31432">
    <property type="entry name" value="INTRAFLAGELLAR TRANSPORT PROTEIN 74 HOMOLOG"/>
    <property type="match status" value="1"/>
</dbReference>
<dbReference type="GO" id="GO:0035735">
    <property type="term" value="P:intraciliary transport involved in cilium assembly"/>
    <property type="evidence" value="ECO:0007669"/>
    <property type="project" value="TreeGrafter"/>
</dbReference>
<dbReference type="EMBL" id="CAKAEH010001706">
    <property type="protein sequence ID" value="CAG9538814.1"/>
    <property type="molecule type" value="Genomic_DNA"/>
</dbReference>
<sequence>MTSRPTTARPKTSAGTRATSARLRKPPLSSIHVNNQYEVTERPISRAAMVSESVAQITATRTMSRIGSNPQTRMNSASSNERVRNRIGIGQSARLVSGTIQTAPRGTAMRPVTQQGLTGVRAPTRIGAGRFIVDKSYYMSLLRTQMNNLMSETDKLRGELNKGERDRQNLLIYEKKAEEEANIIRTLQGRLLDCNKVVDLINTNSELHEVEDELAELYEHRSDAERSLAELVEDRHMKDEDICKVENEIEEQKARNNAKFHSMNPTIYDAYEKLKMENEKLLEEYRIKQEILNELNEKKKEFDEHLAKFPLKQQATVFYERLAELEEKKNNIINEINAEGTPNEQREHLLQAVIRTTDEINVMQKQLDDVNEQIEQLSEELREFDIEMENVAGKKNEKYRELKLKEMQIDEFLNSYDSLKTNEESQIDQISAEVVRILELLSTNITNLYLISQNTNPDFTELKNDENIPASALKELYVSLQEELFGMDKLEKHLKTDNNQINERIKEMDEKMENFENIEDLKIRKKQKHQELESRREILTEELSKANNLYQKLMDELEQTKYKLEKKDEYIKLKNVEKKWQSVEKTLNALREAAAQREMETNYKVFKEEALQLKAEYNETLIASMRL</sequence>
<feature type="region of interest" description="Disordered" evidence="2">
    <location>
        <begin position="1"/>
        <end position="29"/>
    </location>
</feature>
<feature type="coiled-coil region" evidence="1">
    <location>
        <begin position="200"/>
        <end position="234"/>
    </location>
</feature>
<proteinExistence type="predicted"/>
<comment type="caution">
    <text evidence="3">The sequence shown here is derived from an EMBL/GenBank/DDBJ whole genome shotgun (WGS) entry which is preliminary data.</text>
</comment>
<keyword evidence="4" id="KW-1185">Reference proteome</keyword>
<feature type="coiled-coil region" evidence="1">
    <location>
        <begin position="268"/>
        <end position="394"/>
    </location>
</feature>
<dbReference type="Proteomes" id="UP000746747">
    <property type="component" value="Unassembled WGS sequence"/>
</dbReference>
<evidence type="ECO:0000313" key="4">
    <source>
        <dbReference type="Proteomes" id="UP000746747"/>
    </source>
</evidence>
<dbReference type="GO" id="GO:0005929">
    <property type="term" value="C:cilium"/>
    <property type="evidence" value="ECO:0007669"/>
    <property type="project" value="TreeGrafter"/>
</dbReference>
<keyword evidence="1" id="KW-0175">Coiled coil</keyword>
<dbReference type="GO" id="GO:0030992">
    <property type="term" value="C:intraciliary transport particle B"/>
    <property type="evidence" value="ECO:0007669"/>
    <property type="project" value="InterPro"/>
</dbReference>
<feature type="coiled-coil region" evidence="1">
    <location>
        <begin position="487"/>
        <end position="616"/>
    </location>
</feature>
<gene>
    <name evidence="3" type="ORF">CJOHNSTONI_LOCUS8485</name>
</gene>
<dbReference type="GO" id="GO:0048487">
    <property type="term" value="F:beta-tubulin binding"/>
    <property type="evidence" value="ECO:0007669"/>
    <property type="project" value="InterPro"/>
</dbReference>
<evidence type="ECO:0000313" key="3">
    <source>
        <dbReference type="EMBL" id="CAG9538814.1"/>
    </source>
</evidence>
<name>A0A8J2MC73_9BILA</name>
<feature type="compositionally biased region" description="Polar residues" evidence="2">
    <location>
        <begin position="1"/>
        <end position="19"/>
    </location>
</feature>
<dbReference type="PANTHER" id="PTHR31432:SF0">
    <property type="entry name" value="INTRAFLAGELLAR TRANSPORT PROTEIN 74 HOMOLOG"/>
    <property type="match status" value="1"/>
</dbReference>
<evidence type="ECO:0000256" key="2">
    <source>
        <dbReference type="SAM" id="MobiDB-lite"/>
    </source>
</evidence>
<organism evidence="3 4">
    <name type="scientific">Cercopithifilaria johnstoni</name>
    <dbReference type="NCBI Taxonomy" id="2874296"/>
    <lineage>
        <taxon>Eukaryota</taxon>
        <taxon>Metazoa</taxon>
        <taxon>Ecdysozoa</taxon>
        <taxon>Nematoda</taxon>
        <taxon>Chromadorea</taxon>
        <taxon>Rhabditida</taxon>
        <taxon>Spirurina</taxon>
        <taxon>Spiruromorpha</taxon>
        <taxon>Filarioidea</taxon>
        <taxon>Onchocercidae</taxon>
        <taxon>Cercopithifilaria</taxon>
    </lineage>
</organism>
<dbReference type="InterPro" id="IPR029602">
    <property type="entry name" value="IFT74"/>
</dbReference>
<evidence type="ECO:0008006" key="5">
    <source>
        <dbReference type="Google" id="ProtNLM"/>
    </source>
</evidence>
<evidence type="ECO:0000256" key="1">
    <source>
        <dbReference type="SAM" id="Coils"/>
    </source>
</evidence>
<dbReference type="AlphaFoldDB" id="A0A8J2MC73"/>
<protein>
    <recommendedName>
        <fullName evidence="5">Intraflagellar transport protein 74-like protein</fullName>
    </recommendedName>
</protein>